<sequence>MSGALKVGDVFVAVSASLNEFTKGIDELLESVEEAADAIEGAMSKAAAALGDFSEGLLSVAAVAGAAVAGAAESNEVAKKAADDLKASMLQLSSEVGAVFVPLVRELTEGVRTLTATWRGLGAEQKQQLVSFVRYSAIVGAAGLATSRALLFTKSLFEGTVVLARGLRSLNGGLGVLATGLKGVGPLLTRLGWQLVYLKQASMGDVFASVTASLRTFAANLRALPGQAGGLGTAFRAMLPNILAVGAPVLAITAAVAGLVLLAGSLYRAWNQGGAGLKEVLSGVGESVRGLALQVKDTFTGIFDAFMEFALGLASAFLEVLAAKVRAVAAFAEEVARKAKRDTWADNLAQVQKLSGAGMVKAIVGQVSPVVDAARQKLASAGAVLKSIGKETGEAIGYGLRESVGGVKDVLRDTGLSGLKDQLSSWVEGFMPKVGDASSVGSPVDQEAAAARYEDWLKKQDASLRQALYEDAAAANKALAAEAAALEETLRQVEEEAQEASEAAQLQAEASLEAAEEARRAQAAEAEQAVEAWRASRDEALRLAEAMEEAREALVSNLASRTGSLQGLVQSAQQGAMMGGPMGAVAAVGLDLLTQSEGFSQIIEMVNNTIQLVADALGSFLVPLQPLVASVLRLVPIIANALGPVFSFIGQLLEPLVPVFYVIGEVLQVLEPLLQMFAGALQLVAMPMKLIVDTGLRMLFEGIKYLGVGVLGVARGISWLWNGVVEGVQWVLRGLAHLPFLDGLNKVADELEAVKVDRDALKRSQEELLNLTYEQARAKAAETAATIKNTKALQEATESLTNVPAAWRVAQRRFDSQDARTSPLLPAGVAPSSAQAAPAQTAAPGISIGTVNVSGEDTGRALAKLEQHLNNLSFRNRGTRAGPGRYAVEGG</sequence>
<evidence type="ECO:0000313" key="4">
    <source>
        <dbReference type="Proteomes" id="UP000011682"/>
    </source>
</evidence>
<name>S9Q4C8_CYSF2</name>
<dbReference type="OrthoDB" id="5479390at2"/>
<keyword evidence="2" id="KW-1133">Transmembrane helix</keyword>
<feature type="region of interest" description="Disordered" evidence="1">
    <location>
        <begin position="818"/>
        <end position="838"/>
    </location>
</feature>
<evidence type="ECO:0000256" key="2">
    <source>
        <dbReference type="SAM" id="Phobius"/>
    </source>
</evidence>
<comment type="caution">
    <text evidence="3">The sequence shown here is derived from an EMBL/GenBank/DDBJ whole genome shotgun (WGS) entry which is preliminary data.</text>
</comment>
<feature type="compositionally biased region" description="Low complexity" evidence="1">
    <location>
        <begin position="500"/>
        <end position="513"/>
    </location>
</feature>
<organism evidence="3 4">
    <name type="scientific">Cystobacter fuscus (strain ATCC 25194 / DSM 2262 / NBRC 100088 / M29)</name>
    <dbReference type="NCBI Taxonomy" id="1242864"/>
    <lineage>
        <taxon>Bacteria</taxon>
        <taxon>Pseudomonadati</taxon>
        <taxon>Myxococcota</taxon>
        <taxon>Myxococcia</taxon>
        <taxon>Myxococcales</taxon>
        <taxon>Cystobacterineae</taxon>
        <taxon>Archangiaceae</taxon>
        <taxon>Cystobacter</taxon>
    </lineage>
</organism>
<gene>
    <name evidence="3" type="ORF">D187_007496</name>
</gene>
<feature type="compositionally biased region" description="Low complexity" evidence="1">
    <location>
        <begin position="826"/>
        <end position="838"/>
    </location>
</feature>
<reference evidence="3" key="1">
    <citation type="submission" date="2013-05" db="EMBL/GenBank/DDBJ databases">
        <title>Genome assembly of Cystobacter fuscus DSM 2262.</title>
        <authorList>
            <person name="Sharma G."/>
            <person name="Khatri I."/>
            <person name="Kaur C."/>
            <person name="Mayilraj S."/>
            <person name="Subramanian S."/>
        </authorList>
    </citation>
    <scope>NUCLEOTIDE SEQUENCE [LARGE SCALE GENOMIC DNA]</scope>
    <source>
        <strain evidence="3">DSM 2262</strain>
    </source>
</reference>
<evidence type="ECO:0000313" key="3">
    <source>
        <dbReference type="EMBL" id="EPX56154.1"/>
    </source>
</evidence>
<keyword evidence="2" id="KW-0812">Transmembrane</keyword>
<dbReference type="EMBL" id="ANAH02000066">
    <property type="protein sequence ID" value="EPX56154.1"/>
    <property type="molecule type" value="Genomic_DNA"/>
</dbReference>
<dbReference type="AlphaFoldDB" id="S9Q4C8"/>
<keyword evidence="2" id="KW-0472">Membrane</keyword>
<protein>
    <submittedName>
        <fullName evidence="3">Uncharacterized protein</fullName>
    </submittedName>
</protein>
<evidence type="ECO:0000256" key="1">
    <source>
        <dbReference type="SAM" id="MobiDB-lite"/>
    </source>
</evidence>
<feature type="transmembrane region" description="Helical" evidence="2">
    <location>
        <begin position="242"/>
        <end position="263"/>
    </location>
</feature>
<keyword evidence="4" id="KW-1185">Reference proteome</keyword>
<accession>S9Q4C8</accession>
<dbReference type="eggNOG" id="COG5412">
    <property type="taxonomic scope" value="Bacteria"/>
</dbReference>
<dbReference type="RefSeq" id="WP_002631218.1">
    <property type="nucleotide sequence ID" value="NZ_ANAH02000066.1"/>
</dbReference>
<dbReference type="Proteomes" id="UP000011682">
    <property type="component" value="Unassembled WGS sequence"/>
</dbReference>
<proteinExistence type="predicted"/>
<feature type="region of interest" description="Disordered" evidence="1">
    <location>
        <begin position="493"/>
        <end position="520"/>
    </location>
</feature>